<evidence type="ECO:0000313" key="3">
    <source>
        <dbReference type="EMBL" id="GJS81791.1"/>
    </source>
</evidence>
<feature type="domain" description="DUF4283" evidence="2">
    <location>
        <begin position="134"/>
        <end position="196"/>
    </location>
</feature>
<dbReference type="EMBL" id="BQNB010010775">
    <property type="protein sequence ID" value="GJS81791.1"/>
    <property type="molecule type" value="Genomic_DNA"/>
</dbReference>
<feature type="region of interest" description="Disordered" evidence="1">
    <location>
        <begin position="1"/>
        <end position="22"/>
    </location>
</feature>
<protein>
    <submittedName>
        <fullName evidence="3">Ribonuclease H-like domain-containing protein</fullName>
    </submittedName>
</protein>
<accession>A0ABQ4YWI7</accession>
<organism evidence="3 4">
    <name type="scientific">Tanacetum coccineum</name>
    <dbReference type="NCBI Taxonomy" id="301880"/>
    <lineage>
        <taxon>Eukaryota</taxon>
        <taxon>Viridiplantae</taxon>
        <taxon>Streptophyta</taxon>
        <taxon>Embryophyta</taxon>
        <taxon>Tracheophyta</taxon>
        <taxon>Spermatophyta</taxon>
        <taxon>Magnoliopsida</taxon>
        <taxon>eudicotyledons</taxon>
        <taxon>Gunneridae</taxon>
        <taxon>Pentapetalae</taxon>
        <taxon>asterids</taxon>
        <taxon>campanulids</taxon>
        <taxon>Asterales</taxon>
        <taxon>Asteraceae</taxon>
        <taxon>Asteroideae</taxon>
        <taxon>Anthemideae</taxon>
        <taxon>Anthemidinae</taxon>
        <taxon>Tanacetum</taxon>
    </lineage>
</organism>
<gene>
    <name evidence="3" type="ORF">Tco_0748332</name>
</gene>
<dbReference type="InterPro" id="IPR040256">
    <property type="entry name" value="At4g02000-like"/>
</dbReference>
<keyword evidence="4" id="KW-1185">Reference proteome</keyword>
<evidence type="ECO:0000313" key="4">
    <source>
        <dbReference type="Proteomes" id="UP001151760"/>
    </source>
</evidence>
<dbReference type="InterPro" id="IPR025558">
    <property type="entry name" value="DUF4283"/>
</dbReference>
<proteinExistence type="predicted"/>
<dbReference type="PANTHER" id="PTHR31286:SF99">
    <property type="entry name" value="DUF4283 DOMAIN-CONTAINING PROTEIN"/>
    <property type="match status" value="1"/>
</dbReference>
<name>A0ABQ4YWI7_9ASTR</name>
<sequence>MERGFLSQKCSGGGGRGVKEKDLNRNKKNTFSGIGVSMDSKDTMYDDTPIGVVYAVQEGVTPSVVDMTVVMEKQNSLEDTTVLGSFPPLFTPGTTPAGNASGKSSYANVTSRPSGKKLNFRTFFTPGVAYLVVANYVRNTWGKYELVCFMFISSTGLFSFQFSSMDGLDAMLENDLWFILNNPIILKKWHPNENLMKEDISTIPVWVKLHGVLVTAFNEDGLSVIATKLGTPLMLDSYTSDMCMQSCGRSSYARSMIELRADVKKH</sequence>
<evidence type="ECO:0000259" key="2">
    <source>
        <dbReference type="Pfam" id="PF14111"/>
    </source>
</evidence>
<dbReference type="Pfam" id="PF14111">
    <property type="entry name" value="DUF4283"/>
    <property type="match status" value="1"/>
</dbReference>
<dbReference type="PANTHER" id="PTHR31286">
    <property type="entry name" value="GLYCINE-RICH CELL WALL STRUCTURAL PROTEIN 1.8-LIKE"/>
    <property type="match status" value="1"/>
</dbReference>
<reference evidence="3" key="2">
    <citation type="submission" date="2022-01" db="EMBL/GenBank/DDBJ databases">
        <authorList>
            <person name="Yamashiro T."/>
            <person name="Shiraishi A."/>
            <person name="Satake H."/>
            <person name="Nakayama K."/>
        </authorList>
    </citation>
    <scope>NUCLEOTIDE SEQUENCE</scope>
</reference>
<dbReference type="Proteomes" id="UP001151760">
    <property type="component" value="Unassembled WGS sequence"/>
</dbReference>
<evidence type="ECO:0000256" key="1">
    <source>
        <dbReference type="SAM" id="MobiDB-lite"/>
    </source>
</evidence>
<reference evidence="3" key="1">
    <citation type="journal article" date="2022" name="Int. J. Mol. Sci.">
        <title>Draft Genome of Tanacetum Coccineum: Genomic Comparison of Closely Related Tanacetum-Family Plants.</title>
        <authorList>
            <person name="Yamashiro T."/>
            <person name="Shiraishi A."/>
            <person name="Nakayama K."/>
            <person name="Satake H."/>
        </authorList>
    </citation>
    <scope>NUCLEOTIDE SEQUENCE</scope>
</reference>
<comment type="caution">
    <text evidence="3">The sequence shown here is derived from an EMBL/GenBank/DDBJ whole genome shotgun (WGS) entry which is preliminary data.</text>
</comment>